<dbReference type="SUPFAM" id="SSF54495">
    <property type="entry name" value="UBC-like"/>
    <property type="match status" value="1"/>
</dbReference>
<dbReference type="SMART" id="SM00212">
    <property type="entry name" value="UBCc"/>
    <property type="match status" value="1"/>
</dbReference>
<dbReference type="Pfam" id="PF00179">
    <property type="entry name" value="UQ_con"/>
    <property type="match status" value="1"/>
</dbReference>
<dbReference type="InterPro" id="IPR000608">
    <property type="entry name" value="UBC"/>
</dbReference>
<dbReference type="AlphaFoldDB" id="A0A7S0ENE2"/>
<dbReference type="PROSITE" id="PS50127">
    <property type="entry name" value="UBC_2"/>
    <property type="match status" value="1"/>
</dbReference>
<gene>
    <name evidence="2" type="ORF">PANT1444_LOCUS11090</name>
</gene>
<reference evidence="2" key="1">
    <citation type="submission" date="2021-01" db="EMBL/GenBank/DDBJ databases">
        <authorList>
            <person name="Corre E."/>
            <person name="Pelletier E."/>
            <person name="Niang G."/>
            <person name="Scheremetjew M."/>
            <person name="Finn R."/>
            <person name="Kale V."/>
            <person name="Holt S."/>
            <person name="Cochrane G."/>
            <person name="Meng A."/>
            <person name="Brown T."/>
            <person name="Cohen L."/>
        </authorList>
    </citation>
    <scope>NUCLEOTIDE SEQUENCE</scope>
    <source>
        <strain evidence="2">CCMP1374</strain>
    </source>
</reference>
<dbReference type="Gene3D" id="3.10.110.10">
    <property type="entry name" value="Ubiquitin Conjugating Enzyme"/>
    <property type="match status" value="1"/>
</dbReference>
<accession>A0A7S0ENE2</accession>
<proteinExistence type="predicted"/>
<name>A0A7S0ENE2_9EUKA</name>
<sequence length="149" mass="16731">MGSNSGEVVVVPRNFVLLEELEKAEKGVGDMSVSLGLSRSDDISMSDWQCTILGPLSSPIDGRIVSLEIHCSDRYPFEAPKVRMQNKVNYPFVDAKGAVDPNKLSILKQWDRLHKDQRRLEAVLVDLKKEFAKPEYKKNVQPPDGATYN</sequence>
<dbReference type="CDD" id="cd23807">
    <property type="entry name" value="UEV_UBE2V"/>
    <property type="match status" value="1"/>
</dbReference>
<protein>
    <recommendedName>
        <fullName evidence="1">UBC core domain-containing protein</fullName>
    </recommendedName>
</protein>
<dbReference type="PANTHER" id="PTHR24068">
    <property type="entry name" value="UBIQUITIN-CONJUGATING ENZYME E2"/>
    <property type="match status" value="1"/>
</dbReference>
<feature type="domain" description="UBC core" evidence="1">
    <location>
        <begin position="12"/>
        <end position="149"/>
    </location>
</feature>
<organism evidence="2">
    <name type="scientific">Phaeocystis antarctica</name>
    <dbReference type="NCBI Taxonomy" id="33657"/>
    <lineage>
        <taxon>Eukaryota</taxon>
        <taxon>Haptista</taxon>
        <taxon>Haptophyta</taxon>
        <taxon>Prymnesiophyceae</taxon>
        <taxon>Phaeocystales</taxon>
        <taxon>Phaeocystaceae</taxon>
        <taxon>Phaeocystis</taxon>
    </lineage>
</organism>
<evidence type="ECO:0000259" key="1">
    <source>
        <dbReference type="PROSITE" id="PS50127"/>
    </source>
</evidence>
<dbReference type="EMBL" id="HBEP01019732">
    <property type="protein sequence ID" value="CAD8490239.1"/>
    <property type="molecule type" value="Transcribed_RNA"/>
</dbReference>
<dbReference type="InterPro" id="IPR016135">
    <property type="entry name" value="UBQ-conjugating_enzyme/RWD"/>
</dbReference>
<evidence type="ECO:0000313" key="2">
    <source>
        <dbReference type="EMBL" id="CAD8490239.1"/>
    </source>
</evidence>